<proteinExistence type="predicted"/>
<name>A0A372MEK1_9SPIR</name>
<reference evidence="4" key="1">
    <citation type="submission" date="2018-08" db="EMBL/GenBank/DDBJ databases">
        <authorList>
            <person name="Grouzdev D.S."/>
            <person name="Krutkina M.S."/>
        </authorList>
    </citation>
    <scope>NUCLEOTIDE SEQUENCE [LARGE SCALE GENOMIC DNA]</scope>
    <source>
        <strain evidence="4">4-11</strain>
    </source>
</reference>
<dbReference type="InterPro" id="IPR041682">
    <property type="entry name" value="AAA_14"/>
</dbReference>
<dbReference type="RefSeq" id="WP_117331355.1">
    <property type="nucleotide sequence ID" value="NZ_QUWK01000016.1"/>
</dbReference>
<dbReference type="PANTHER" id="PTHR43566:SF2">
    <property type="entry name" value="DUF4143 DOMAIN-CONTAINING PROTEIN"/>
    <property type="match status" value="1"/>
</dbReference>
<dbReference type="InterPro" id="IPR027417">
    <property type="entry name" value="P-loop_NTPase"/>
</dbReference>
<dbReference type="PANTHER" id="PTHR43566">
    <property type="entry name" value="CONSERVED PROTEIN"/>
    <property type="match status" value="1"/>
</dbReference>
<keyword evidence="4" id="KW-1185">Reference proteome</keyword>
<keyword evidence="3" id="KW-0067">ATP-binding</keyword>
<dbReference type="GO" id="GO:0005524">
    <property type="term" value="F:ATP binding"/>
    <property type="evidence" value="ECO:0007669"/>
    <property type="project" value="UniProtKB-KW"/>
</dbReference>
<dbReference type="Pfam" id="PF13173">
    <property type="entry name" value="AAA_14"/>
    <property type="match status" value="1"/>
</dbReference>
<dbReference type="InterPro" id="IPR025420">
    <property type="entry name" value="DUF4143"/>
</dbReference>
<comment type="caution">
    <text evidence="3">The sequence shown here is derived from an EMBL/GenBank/DDBJ whole genome shotgun (WGS) entry which is preliminary data.</text>
</comment>
<reference evidence="3 4" key="2">
    <citation type="submission" date="2018-09" db="EMBL/GenBank/DDBJ databases">
        <title>Genome of Sphaerochaeta halotolerans strain 4-11.</title>
        <authorList>
            <person name="Nazina T.N."/>
            <person name="Sokolova D.S."/>
        </authorList>
    </citation>
    <scope>NUCLEOTIDE SEQUENCE [LARGE SCALE GENOMIC DNA]</scope>
    <source>
        <strain evidence="3 4">4-11</strain>
    </source>
</reference>
<feature type="domain" description="AAA" evidence="1">
    <location>
        <begin position="25"/>
        <end position="142"/>
    </location>
</feature>
<evidence type="ECO:0000313" key="3">
    <source>
        <dbReference type="EMBL" id="RFU93883.1"/>
    </source>
</evidence>
<organism evidence="3 4">
    <name type="scientific">Sphaerochaeta halotolerans</name>
    <dbReference type="NCBI Taxonomy" id="2293840"/>
    <lineage>
        <taxon>Bacteria</taxon>
        <taxon>Pseudomonadati</taxon>
        <taxon>Spirochaetota</taxon>
        <taxon>Spirochaetia</taxon>
        <taxon>Spirochaetales</taxon>
        <taxon>Sphaerochaetaceae</taxon>
        <taxon>Sphaerochaeta</taxon>
    </lineage>
</organism>
<dbReference type="AlphaFoldDB" id="A0A372MEK1"/>
<dbReference type="EMBL" id="QUWK01000016">
    <property type="protein sequence ID" value="RFU93883.1"/>
    <property type="molecule type" value="Genomic_DNA"/>
</dbReference>
<accession>A0A372MEK1</accession>
<evidence type="ECO:0000313" key="4">
    <source>
        <dbReference type="Proteomes" id="UP000264002"/>
    </source>
</evidence>
<evidence type="ECO:0000259" key="1">
    <source>
        <dbReference type="Pfam" id="PF13173"/>
    </source>
</evidence>
<feature type="domain" description="DUF4143" evidence="2">
    <location>
        <begin position="206"/>
        <end position="367"/>
    </location>
</feature>
<sequence length="423" mass="47681">MIIANKEYLPRLIDLYMHDVLHMRGAVLIEGIKWSGKTTSAKRHAKSLIDLSVNSEKERAEFLVRENPDRLFSEDTPILIDEWQKVPLLWDTIRNQVDKRTGFGQFILTGSTSQTKAAETLRAHSGTGRIGRIHMHTMSLWESGDSTGEVSIDTLWKGVKKVYGESKHTVADIAFLCSRGGWPEALRMRKDLSLKQAYLYIDEICESDIRNVDGHRRSAQKMRKVLQSYSRFSTSDAPNTAIENDVFDISKNTLADYLKVLEDLFITNETEAWNPNFRSATAIRQSNTRYLADPSITTAALKMGPEDLLNDLQTFGLIFETLCVRDLKVYAQVLDADVLHYRDAAGLECDAVFHGRNGKYGLIEIKLGQNRVEEGATNILRLAKKIAASNQKIPDFLMVLTGTGFAHRREDGVYVVPIGCLKP</sequence>
<protein>
    <submittedName>
        <fullName evidence="3">ATP-binding protein</fullName>
    </submittedName>
</protein>
<gene>
    <name evidence="3" type="ORF">DYP60_12525</name>
</gene>
<dbReference type="Proteomes" id="UP000264002">
    <property type="component" value="Unassembled WGS sequence"/>
</dbReference>
<keyword evidence="3" id="KW-0547">Nucleotide-binding</keyword>
<dbReference type="SUPFAM" id="SSF52540">
    <property type="entry name" value="P-loop containing nucleoside triphosphate hydrolases"/>
    <property type="match status" value="1"/>
</dbReference>
<dbReference type="Pfam" id="PF13635">
    <property type="entry name" value="DUF4143"/>
    <property type="match status" value="1"/>
</dbReference>
<evidence type="ECO:0000259" key="2">
    <source>
        <dbReference type="Pfam" id="PF13635"/>
    </source>
</evidence>